<dbReference type="EMBL" id="BAAANN010000001">
    <property type="protein sequence ID" value="GAA1937154.1"/>
    <property type="molecule type" value="Genomic_DNA"/>
</dbReference>
<sequence length="2068" mass="218476">MLLARPGIRLFLVGQTLSLFGDGVALIALGVWAKVLTGSSSVAALVMFTYMAPTVLLPLGGVLADRVRRRPLLIVTNLAVALASAALLLVDGPGDIGVLYTVAVAYGAASAVLGPAQSALLRSMLVEEAEFGAAAGLSQSVRAGTTLLSPVAGASVYGWIGGHGIALVAMACLLIAALAFATLPHREPPARRERTGWAAELTAGLRHVRRSATIRPLLVAMITMTAVIGLTSPMLLALIEHGMHRPPTFLGVLESVLALGGLAGALCGSVAISRFRPQRLVVAGALVFALGTALQAVVTLPTVIAGLVLAGAAGPLAVIGLATVAQAATPEHLMGRTQAAVNLCLTIPQAAALGAGSGLVALLSFRQVIALMALGALVTAVALCRRGPAPVPTSDEERPTVMNDTLADAPPVSRETLPRLFARAARLYPEVTAVVQGERSLTYAGLAEHANRLARHLAGLGVGPEVPVGLLLNRSLELPAVLQGVLNAGGVYVPLDPELPAARLDRILATTRAPLVLTTSDLADRLPAGQTSLILDDPATIAALRRHDALPLEGVALHPEHTAYIIFTSGSTGVPKGVPVPHRAIVNHLAWMQDSHGIGQADRTLLKTPFSYDASLIELIWPLLHGATMFVAQPGGHRDPAYLAELISEHRVTIVEMVPSMLGPLLREPAAARCDSLRVMFSGGEALTTTQAAQVRAVVGAPVANQYGPTETTNTATEHLVRDAADAPGAMVPIGRAVWRTRLHVLDDRLSPVPSGVPGELYIAGVQLARGYLDQPGLTAERFVPDVDGPPGERMYRTGDLVKWTAAGILEFVGRADNQVKLRGLRIELGEIEAVLAAHGSVAQAIVTVREDEPGDRRLVAYVVTAASVPPGLAATLRAHATTELPEYMVPAAIVVLDAIPATVNGKVDRAALPRPDYAVAAGRAPANPREELLCAAFAEVLGVPRVGADDSFFALGGHSLLLVHLAELLRVRGVPVDVRTLFTTPTPAELAAATVTGPVVVPPTVIPPDAAALMPAMVPLAGLTEEQLALVTAAVPGGVAAIADVYRLGPLQDGLFFHHRLHEGRDRDPYLLRHPFRLASRERLDEFLAACRTLLARHEVLRTSLVWEDLPHPVQVVHRTAELTVTEVTVSGDDGVRELLAVCDTIMDLRRAPLMDVYVAPEPRTGHWLLVWRMHHITQDHTTGEILLDELAELLAGQGEQLPPPEPYRNYVAQALLGMSAEQHRAWFARLLGDITEPTAPYGVLEVHHDGGDVAERNSPLDPELAARLRVVARLADTSPATVFHVVWARVLAGLAGRDDVVFGTLLFGRMRAGTVVERVPGLFINTLPVRAGTYRASVREAVRDMHAQLAGLLVHEHASLADAQRASGVPFPAPLFTTLLNYRHDTTDGGTDLPGVENFGERERTNYPLVVSIDDDGTGFTFVVQAVPAIPTDVVLAALHTTTANVVAALTGHPETALHTVDVLGAAERQRVLIDRNDTAVEFPLTSLPERFEQRVDDTPHAPAVTGPRGALTYAELDERANRLAHVLIATGVRPEQPVVLLQQKSADVVVAILAVLKAGAYYIPLPAGFPLARMRWVVESTGTPVMLADRASAAHPLLGAVGVPVVYADDPIAGPTSRPGLKVHPDQLAYVMYTSGSTGVPKGVGVSHRSIVAFTADRRWRPEDRRAVLHHSPHAFDPSTYELWLPLLSGGRVVLPPGPLDRAAMTAVAGEVTSAVFAAALFNVLAEEATKPMAQLGLAWSGGDVISSAAVRKLLDEVPEMRVANAYGATEATVISTWFPLHAGAPVPANVPVGAPMDNTRLYVLDRGLRPVPAGAPGEIYLGGPGLARGYLGQPGLTAERFVADVAGPPGARMYRTGDVGRFLPSGNLEFVGRVDDQVKISGYRVELAEVVTALLDQPGVAQAAAILRTDDGVPHLVGYVVPGDVEPQTVLAALGERLPTYMVPSAVVPMDALPLTRNGKLDKAALPAPAAPTGAATRQVRNEREERLCVLFAEVLGLDQVGVDDNFFFLGGQSLLAYRLLGRIRAELGAECSLRAIFDAPTVAGLAVHLAAPATRRPALTRRH</sequence>
<dbReference type="PANTHER" id="PTHR45527">
    <property type="entry name" value="NONRIBOSOMAL PEPTIDE SYNTHETASE"/>
    <property type="match status" value="1"/>
</dbReference>
<dbReference type="CDD" id="cd17646">
    <property type="entry name" value="A_NRPS_AB3403-like"/>
    <property type="match status" value="1"/>
</dbReference>
<dbReference type="InterPro" id="IPR011701">
    <property type="entry name" value="MFS"/>
</dbReference>
<dbReference type="InterPro" id="IPR000873">
    <property type="entry name" value="AMP-dep_synth/lig_dom"/>
</dbReference>
<keyword evidence="8" id="KW-1185">Reference proteome</keyword>
<dbReference type="Gene3D" id="3.40.50.980">
    <property type="match status" value="4"/>
</dbReference>
<dbReference type="InterPro" id="IPR045851">
    <property type="entry name" value="AMP-bd_C_sf"/>
</dbReference>
<dbReference type="InterPro" id="IPR001242">
    <property type="entry name" value="Condensation_dom"/>
</dbReference>
<keyword evidence="5" id="KW-0812">Transmembrane</keyword>
<dbReference type="Gene3D" id="1.20.1250.20">
    <property type="entry name" value="MFS general substrate transporter like domains"/>
    <property type="match status" value="1"/>
</dbReference>
<proteinExistence type="predicted"/>
<dbReference type="Gene3D" id="3.30.559.10">
    <property type="entry name" value="Chloramphenicol acetyltransferase-like domain"/>
    <property type="match status" value="1"/>
</dbReference>
<feature type="domain" description="Carrier" evidence="6">
    <location>
        <begin position="925"/>
        <end position="999"/>
    </location>
</feature>
<dbReference type="RefSeq" id="WP_344411933.1">
    <property type="nucleotide sequence ID" value="NZ_BAAANN010000001.1"/>
</dbReference>
<dbReference type="InterPro" id="IPR036736">
    <property type="entry name" value="ACP-like_sf"/>
</dbReference>
<name>A0ABP5BC00_9PSEU</name>
<dbReference type="NCBIfam" id="TIGR01733">
    <property type="entry name" value="AA-adenyl-dom"/>
    <property type="match status" value="2"/>
</dbReference>
<dbReference type="NCBIfam" id="NF003417">
    <property type="entry name" value="PRK04813.1"/>
    <property type="match status" value="2"/>
</dbReference>
<dbReference type="CDD" id="cd19544">
    <property type="entry name" value="E-C_NRPS"/>
    <property type="match status" value="1"/>
</dbReference>
<dbReference type="InterPro" id="IPR009081">
    <property type="entry name" value="PP-bd_ACP"/>
</dbReference>
<dbReference type="InterPro" id="IPR020845">
    <property type="entry name" value="AMP-binding_CS"/>
</dbReference>
<dbReference type="InterPro" id="IPR023213">
    <property type="entry name" value="CAT-like_dom_sf"/>
</dbReference>
<dbReference type="InterPro" id="IPR036259">
    <property type="entry name" value="MFS_trans_sf"/>
</dbReference>
<feature type="transmembrane region" description="Helical" evidence="5">
    <location>
        <begin position="280"/>
        <end position="298"/>
    </location>
</feature>
<evidence type="ECO:0000256" key="2">
    <source>
        <dbReference type="ARBA" id="ARBA00022450"/>
    </source>
</evidence>
<protein>
    <recommendedName>
        <fullName evidence="6">Carrier domain-containing protein</fullName>
    </recommendedName>
</protein>
<dbReference type="PROSITE" id="PS00455">
    <property type="entry name" value="AMP_BINDING"/>
    <property type="match status" value="2"/>
</dbReference>
<dbReference type="PROSITE" id="PS00012">
    <property type="entry name" value="PHOSPHOPANTETHEINE"/>
    <property type="match status" value="1"/>
</dbReference>
<feature type="transmembrane region" description="Helical" evidence="5">
    <location>
        <begin position="304"/>
        <end position="328"/>
    </location>
</feature>
<evidence type="ECO:0000256" key="3">
    <source>
        <dbReference type="ARBA" id="ARBA00022553"/>
    </source>
</evidence>
<evidence type="ECO:0000259" key="6">
    <source>
        <dbReference type="PROSITE" id="PS50075"/>
    </source>
</evidence>
<accession>A0ABP5BC00</accession>
<evidence type="ECO:0000256" key="5">
    <source>
        <dbReference type="SAM" id="Phobius"/>
    </source>
</evidence>
<gene>
    <name evidence="7" type="ORF">GCM10009754_00220</name>
</gene>
<dbReference type="InterPro" id="IPR006162">
    <property type="entry name" value="Ppantetheine_attach_site"/>
</dbReference>
<dbReference type="Gene3D" id="2.30.38.10">
    <property type="entry name" value="Luciferase, Domain 3"/>
    <property type="match status" value="2"/>
</dbReference>
<dbReference type="InterPro" id="IPR020806">
    <property type="entry name" value="PKS_PP-bd"/>
</dbReference>
<dbReference type="SMART" id="SM00823">
    <property type="entry name" value="PKS_PP"/>
    <property type="match status" value="2"/>
</dbReference>
<dbReference type="PROSITE" id="PS50075">
    <property type="entry name" value="CARRIER"/>
    <property type="match status" value="2"/>
</dbReference>
<evidence type="ECO:0000256" key="1">
    <source>
        <dbReference type="ARBA" id="ARBA00001957"/>
    </source>
</evidence>
<dbReference type="SUPFAM" id="SSF52777">
    <property type="entry name" value="CoA-dependent acyltransferases"/>
    <property type="match status" value="2"/>
</dbReference>
<dbReference type="CDD" id="cd06173">
    <property type="entry name" value="MFS_MefA_like"/>
    <property type="match status" value="1"/>
</dbReference>
<dbReference type="Pfam" id="PF07690">
    <property type="entry name" value="MFS_1"/>
    <property type="match status" value="1"/>
</dbReference>
<reference evidence="8" key="1">
    <citation type="journal article" date="2019" name="Int. J. Syst. Evol. Microbiol.">
        <title>The Global Catalogue of Microorganisms (GCM) 10K type strain sequencing project: providing services to taxonomists for standard genome sequencing and annotation.</title>
        <authorList>
            <consortium name="The Broad Institute Genomics Platform"/>
            <consortium name="The Broad Institute Genome Sequencing Center for Infectious Disease"/>
            <person name="Wu L."/>
            <person name="Ma J."/>
        </authorList>
    </citation>
    <scope>NUCLEOTIDE SEQUENCE [LARGE SCALE GENOMIC DNA]</scope>
    <source>
        <strain evidence="8">JCM 14545</strain>
    </source>
</reference>
<dbReference type="InterPro" id="IPR010071">
    <property type="entry name" value="AA_adenyl_dom"/>
</dbReference>
<dbReference type="InterPro" id="IPR029058">
    <property type="entry name" value="AB_hydrolase_fold"/>
</dbReference>
<dbReference type="SUPFAM" id="SSF103473">
    <property type="entry name" value="MFS general substrate transporter"/>
    <property type="match status" value="1"/>
</dbReference>
<dbReference type="PANTHER" id="PTHR45527:SF1">
    <property type="entry name" value="FATTY ACID SYNTHASE"/>
    <property type="match status" value="1"/>
</dbReference>
<feature type="transmembrane region" description="Helical" evidence="5">
    <location>
        <begin position="217"/>
        <end position="239"/>
    </location>
</feature>
<dbReference type="Gene3D" id="3.40.50.1820">
    <property type="entry name" value="alpha/beta hydrolase"/>
    <property type="match status" value="2"/>
</dbReference>
<dbReference type="Pfam" id="PF00501">
    <property type="entry name" value="AMP-binding"/>
    <property type="match status" value="2"/>
</dbReference>
<feature type="transmembrane region" description="Helical" evidence="5">
    <location>
        <begin position="166"/>
        <end position="184"/>
    </location>
</feature>
<feature type="transmembrane region" description="Helical" evidence="5">
    <location>
        <begin position="251"/>
        <end position="273"/>
    </location>
</feature>
<dbReference type="Pfam" id="PF00668">
    <property type="entry name" value="Condensation"/>
    <property type="match status" value="1"/>
</dbReference>
<feature type="domain" description="Carrier" evidence="6">
    <location>
        <begin position="1983"/>
        <end position="2058"/>
    </location>
</feature>
<dbReference type="Gene3D" id="3.30.559.30">
    <property type="entry name" value="Nonribosomal peptide synthetase, condensation domain"/>
    <property type="match status" value="1"/>
</dbReference>
<dbReference type="CDD" id="cd12117">
    <property type="entry name" value="A_NRPS_Srf_like"/>
    <property type="match status" value="1"/>
</dbReference>
<dbReference type="InterPro" id="IPR025110">
    <property type="entry name" value="AMP-bd_C"/>
</dbReference>
<comment type="caution">
    <text evidence="7">The sequence shown here is derived from an EMBL/GenBank/DDBJ whole genome shotgun (WGS) entry which is preliminary data.</text>
</comment>
<feature type="transmembrane region" description="Helical" evidence="5">
    <location>
        <begin position="43"/>
        <end position="64"/>
    </location>
</feature>
<dbReference type="SUPFAM" id="SSF47336">
    <property type="entry name" value="ACP-like"/>
    <property type="match status" value="2"/>
</dbReference>
<keyword evidence="3" id="KW-0597">Phosphoprotein</keyword>
<keyword evidence="2" id="KW-0596">Phosphopantetheine</keyword>
<feature type="transmembrane region" description="Helical" evidence="5">
    <location>
        <begin position="71"/>
        <end position="90"/>
    </location>
</feature>
<evidence type="ECO:0000313" key="8">
    <source>
        <dbReference type="Proteomes" id="UP001501116"/>
    </source>
</evidence>
<evidence type="ECO:0000313" key="7">
    <source>
        <dbReference type="EMBL" id="GAA1937154.1"/>
    </source>
</evidence>
<evidence type="ECO:0000256" key="4">
    <source>
        <dbReference type="SAM" id="MobiDB-lite"/>
    </source>
</evidence>
<dbReference type="Pfam" id="PF00550">
    <property type="entry name" value="PP-binding"/>
    <property type="match status" value="2"/>
</dbReference>
<dbReference type="Proteomes" id="UP001501116">
    <property type="component" value="Unassembled WGS sequence"/>
</dbReference>
<dbReference type="Gene3D" id="3.30.300.30">
    <property type="match status" value="2"/>
</dbReference>
<dbReference type="SUPFAM" id="SSF56801">
    <property type="entry name" value="Acetyl-CoA synthetase-like"/>
    <property type="match status" value="2"/>
</dbReference>
<dbReference type="Pfam" id="PF13193">
    <property type="entry name" value="AMP-binding_C"/>
    <property type="match status" value="2"/>
</dbReference>
<feature type="transmembrane region" description="Helical" evidence="5">
    <location>
        <begin position="340"/>
        <end position="365"/>
    </location>
</feature>
<keyword evidence="5" id="KW-0472">Membrane</keyword>
<comment type="cofactor">
    <cofactor evidence="1">
        <name>pantetheine 4'-phosphate</name>
        <dbReference type="ChEBI" id="CHEBI:47942"/>
    </cofactor>
</comment>
<organism evidence="7 8">
    <name type="scientific">Amycolatopsis minnesotensis</name>
    <dbReference type="NCBI Taxonomy" id="337894"/>
    <lineage>
        <taxon>Bacteria</taxon>
        <taxon>Bacillati</taxon>
        <taxon>Actinomycetota</taxon>
        <taxon>Actinomycetes</taxon>
        <taxon>Pseudonocardiales</taxon>
        <taxon>Pseudonocardiaceae</taxon>
        <taxon>Amycolatopsis</taxon>
    </lineage>
</organism>
<feature type="region of interest" description="Disordered" evidence="4">
    <location>
        <begin position="390"/>
        <end position="409"/>
    </location>
</feature>
<keyword evidence="5" id="KW-1133">Transmembrane helix</keyword>